<dbReference type="AlphaFoldDB" id="A0A8T0NL63"/>
<dbReference type="Proteomes" id="UP000823388">
    <property type="component" value="Chromosome 9K"/>
</dbReference>
<protein>
    <submittedName>
        <fullName evidence="1">Uncharacterized protein</fullName>
    </submittedName>
</protein>
<name>A0A8T0NL63_PANVG</name>
<keyword evidence="2" id="KW-1185">Reference proteome</keyword>
<sequence length="117" mass="12732">MEYIETGLMTSTQAAAAPHSLAGAFPLPLAKPGDWFFLFPAAASPSGNGRRSDRRRLVDQGLGSSCSWLFSDFLRSTSPALVVNYSDRFTTAFLLDGIPPFFLVRMRFAYVGSSAMV</sequence>
<gene>
    <name evidence="1" type="ORF">PVAP13_9KG112620</name>
</gene>
<organism evidence="1 2">
    <name type="scientific">Panicum virgatum</name>
    <name type="common">Blackwell switchgrass</name>
    <dbReference type="NCBI Taxonomy" id="38727"/>
    <lineage>
        <taxon>Eukaryota</taxon>
        <taxon>Viridiplantae</taxon>
        <taxon>Streptophyta</taxon>
        <taxon>Embryophyta</taxon>
        <taxon>Tracheophyta</taxon>
        <taxon>Spermatophyta</taxon>
        <taxon>Magnoliopsida</taxon>
        <taxon>Liliopsida</taxon>
        <taxon>Poales</taxon>
        <taxon>Poaceae</taxon>
        <taxon>PACMAD clade</taxon>
        <taxon>Panicoideae</taxon>
        <taxon>Panicodae</taxon>
        <taxon>Paniceae</taxon>
        <taxon>Panicinae</taxon>
        <taxon>Panicum</taxon>
        <taxon>Panicum sect. Hiantes</taxon>
    </lineage>
</organism>
<evidence type="ECO:0000313" key="1">
    <source>
        <dbReference type="EMBL" id="KAG2547594.1"/>
    </source>
</evidence>
<comment type="caution">
    <text evidence="1">The sequence shown here is derived from an EMBL/GenBank/DDBJ whole genome shotgun (WGS) entry which is preliminary data.</text>
</comment>
<dbReference type="EMBL" id="CM029053">
    <property type="protein sequence ID" value="KAG2547594.1"/>
    <property type="molecule type" value="Genomic_DNA"/>
</dbReference>
<evidence type="ECO:0000313" key="2">
    <source>
        <dbReference type="Proteomes" id="UP000823388"/>
    </source>
</evidence>
<reference evidence="1" key="1">
    <citation type="submission" date="2020-05" db="EMBL/GenBank/DDBJ databases">
        <title>WGS assembly of Panicum virgatum.</title>
        <authorList>
            <person name="Lovell J.T."/>
            <person name="Jenkins J."/>
            <person name="Shu S."/>
            <person name="Juenger T.E."/>
            <person name="Schmutz J."/>
        </authorList>
    </citation>
    <scope>NUCLEOTIDE SEQUENCE</scope>
    <source>
        <strain evidence="1">AP13</strain>
    </source>
</reference>
<accession>A0A8T0NL63</accession>
<proteinExistence type="predicted"/>